<keyword evidence="5 9" id="KW-0653">Protein transport</keyword>
<accession>A0A1G1XLY1</accession>
<keyword evidence="6 9" id="KW-1133">Transmembrane helix</keyword>
<evidence type="ECO:0000256" key="7">
    <source>
        <dbReference type="ARBA" id="ARBA00023010"/>
    </source>
</evidence>
<reference evidence="10 11" key="1">
    <citation type="journal article" date="2016" name="Nat. Commun.">
        <title>Thousands of microbial genomes shed light on interconnected biogeochemical processes in an aquifer system.</title>
        <authorList>
            <person name="Anantharaman K."/>
            <person name="Brown C.T."/>
            <person name="Hug L.A."/>
            <person name="Sharon I."/>
            <person name="Castelle C.J."/>
            <person name="Probst A.J."/>
            <person name="Thomas B.C."/>
            <person name="Singh A."/>
            <person name="Wilkins M.J."/>
            <person name="Karaoz U."/>
            <person name="Brodie E.L."/>
            <person name="Williams K.H."/>
            <person name="Hubbard S.S."/>
            <person name="Banfield J.F."/>
        </authorList>
    </citation>
    <scope>NUCLEOTIDE SEQUENCE [LARGE SCALE GENOMIC DNA]</scope>
</reference>
<organism evidence="10 11">
    <name type="scientific">Candidatus Brennerbacteria bacterium RIFOXYD1_FULL_41_16</name>
    <dbReference type="NCBI Taxonomy" id="1797529"/>
    <lineage>
        <taxon>Bacteria</taxon>
        <taxon>Candidatus Brenneribacteriota</taxon>
    </lineage>
</organism>
<comment type="similarity">
    <text evidence="2 9">Belongs to the SecG family.</text>
</comment>
<evidence type="ECO:0000256" key="6">
    <source>
        <dbReference type="ARBA" id="ARBA00022989"/>
    </source>
</evidence>
<dbReference type="Pfam" id="PF03840">
    <property type="entry name" value="SecG"/>
    <property type="match status" value="1"/>
</dbReference>
<sequence>MTKQFLSIVQITLSVLVVVSILLQQKGEGLSGVFGGLGEFYATRRGLEKTVFIASIIFVFLFAVSIVVGLFFV</sequence>
<feature type="transmembrane region" description="Helical" evidence="9">
    <location>
        <begin position="6"/>
        <end position="23"/>
    </location>
</feature>
<proteinExistence type="inferred from homology"/>
<evidence type="ECO:0000256" key="2">
    <source>
        <dbReference type="ARBA" id="ARBA00008445"/>
    </source>
</evidence>
<gene>
    <name evidence="10" type="ORF">A2570_00625</name>
</gene>
<keyword evidence="7 9" id="KW-0811">Translocation</keyword>
<keyword evidence="9" id="KW-1003">Cell membrane</keyword>
<evidence type="ECO:0000313" key="11">
    <source>
        <dbReference type="Proteomes" id="UP000178570"/>
    </source>
</evidence>
<evidence type="ECO:0000256" key="4">
    <source>
        <dbReference type="ARBA" id="ARBA00022692"/>
    </source>
</evidence>
<dbReference type="STRING" id="1797529.A2570_00625"/>
<comment type="caution">
    <text evidence="10">The sequence shown here is derived from an EMBL/GenBank/DDBJ whole genome shotgun (WGS) entry which is preliminary data.</text>
</comment>
<evidence type="ECO:0000256" key="5">
    <source>
        <dbReference type="ARBA" id="ARBA00022927"/>
    </source>
</evidence>
<keyword evidence="8 9" id="KW-0472">Membrane</keyword>
<protein>
    <recommendedName>
        <fullName evidence="9">Protein-export membrane protein SecG</fullName>
    </recommendedName>
</protein>
<keyword evidence="4 9" id="KW-0812">Transmembrane</keyword>
<evidence type="ECO:0000256" key="3">
    <source>
        <dbReference type="ARBA" id="ARBA00022448"/>
    </source>
</evidence>
<dbReference type="GO" id="GO:0015450">
    <property type="term" value="F:protein-transporting ATPase activity"/>
    <property type="evidence" value="ECO:0007669"/>
    <property type="project" value="UniProtKB-UniRule"/>
</dbReference>
<dbReference type="AlphaFoldDB" id="A0A1G1XLY1"/>
<evidence type="ECO:0000256" key="9">
    <source>
        <dbReference type="RuleBase" id="RU365087"/>
    </source>
</evidence>
<feature type="transmembrane region" description="Helical" evidence="9">
    <location>
        <begin position="51"/>
        <end position="72"/>
    </location>
</feature>
<comment type="subcellular location">
    <subcellularLocation>
        <location evidence="9">Cell membrane</location>
        <topology evidence="9">Multi-pass membrane protein</topology>
    </subcellularLocation>
    <subcellularLocation>
        <location evidence="1">Membrane</location>
        <topology evidence="1">Multi-pass membrane protein</topology>
    </subcellularLocation>
</comment>
<dbReference type="EMBL" id="MHHY01000003">
    <property type="protein sequence ID" value="OGY40981.1"/>
    <property type="molecule type" value="Genomic_DNA"/>
</dbReference>
<keyword evidence="3 9" id="KW-0813">Transport</keyword>
<dbReference type="GO" id="GO:0009306">
    <property type="term" value="P:protein secretion"/>
    <property type="evidence" value="ECO:0007669"/>
    <property type="project" value="UniProtKB-UniRule"/>
</dbReference>
<evidence type="ECO:0000256" key="8">
    <source>
        <dbReference type="ARBA" id="ARBA00023136"/>
    </source>
</evidence>
<dbReference type="InterPro" id="IPR004692">
    <property type="entry name" value="SecG"/>
</dbReference>
<dbReference type="NCBIfam" id="TIGR00810">
    <property type="entry name" value="secG"/>
    <property type="match status" value="1"/>
</dbReference>
<dbReference type="GO" id="GO:0005886">
    <property type="term" value="C:plasma membrane"/>
    <property type="evidence" value="ECO:0007669"/>
    <property type="project" value="UniProtKB-SubCell"/>
</dbReference>
<name>A0A1G1XLY1_9BACT</name>
<comment type="function">
    <text evidence="9">Involved in protein export. Participates in an early event of protein translocation.</text>
</comment>
<dbReference type="Proteomes" id="UP000178570">
    <property type="component" value="Unassembled WGS sequence"/>
</dbReference>
<evidence type="ECO:0000313" key="10">
    <source>
        <dbReference type="EMBL" id="OGY40981.1"/>
    </source>
</evidence>
<evidence type="ECO:0000256" key="1">
    <source>
        <dbReference type="ARBA" id="ARBA00004141"/>
    </source>
</evidence>